<gene>
    <name evidence="3" type="ORF">U1T56_23105</name>
</gene>
<reference evidence="3 4" key="1">
    <citation type="submission" date="2024-01" db="EMBL/GenBank/DDBJ databases">
        <title>Multi-omics insights into the function and evolution of sodium benzoate biodegradation pathways in Benzoatithermus flavus gen. nov., sp. nov. from hot spring.</title>
        <authorList>
            <person name="Hu C.-J."/>
            <person name="Li W.-J."/>
        </authorList>
    </citation>
    <scope>NUCLEOTIDE SEQUENCE [LARGE SCALE GENOMIC DNA]</scope>
    <source>
        <strain evidence="3 4">SYSU G07066</strain>
    </source>
</reference>
<dbReference type="Gene3D" id="3.40.50.2000">
    <property type="entry name" value="Glycogen Phosphorylase B"/>
    <property type="match status" value="2"/>
</dbReference>
<dbReference type="EC" id="2.4.-.-" evidence="3"/>
<keyword evidence="3" id="KW-0808">Transferase</keyword>
<feature type="domain" description="Glycosyl transferase family 1" evidence="1">
    <location>
        <begin position="193"/>
        <end position="354"/>
    </location>
</feature>
<dbReference type="GO" id="GO:0016757">
    <property type="term" value="F:glycosyltransferase activity"/>
    <property type="evidence" value="ECO:0007669"/>
    <property type="project" value="UniProtKB-KW"/>
</dbReference>
<proteinExistence type="predicted"/>
<dbReference type="PANTHER" id="PTHR12526">
    <property type="entry name" value="GLYCOSYLTRANSFERASE"/>
    <property type="match status" value="1"/>
</dbReference>
<dbReference type="PANTHER" id="PTHR12526:SF637">
    <property type="entry name" value="GLYCOSYLTRANSFERASE EPSF-RELATED"/>
    <property type="match status" value="1"/>
</dbReference>
<dbReference type="InterPro" id="IPR028098">
    <property type="entry name" value="Glyco_trans_4-like_N"/>
</dbReference>
<name>A0ABU8XYR7_9PROT</name>
<protein>
    <submittedName>
        <fullName evidence="3">Glycosyltransferase</fullName>
        <ecNumber evidence="3">2.4.-.-</ecNumber>
    </submittedName>
</protein>
<evidence type="ECO:0000313" key="3">
    <source>
        <dbReference type="EMBL" id="MEK0086056.1"/>
    </source>
</evidence>
<dbReference type="Pfam" id="PF13579">
    <property type="entry name" value="Glyco_trans_4_4"/>
    <property type="match status" value="1"/>
</dbReference>
<dbReference type="EMBL" id="JBBLZC010000042">
    <property type="protein sequence ID" value="MEK0086056.1"/>
    <property type="molecule type" value="Genomic_DNA"/>
</dbReference>
<keyword evidence="3" id="KW-0328">Glycosyltransferase</keyword>
<keyword evidence="4" id="KW-1185">Reference proteome</keyword>
<dbReference type="SUPFAM" id="SSF53756">
    <property type="entry name" value="UDP-Glycosyltransferase/glycogen phosphorylase"/>
    <property type="match status" value="1"/>
</dbReference>
<dbReference type="Proteomes" id="UP001375743">
    <property type="component" value="Unassembled WGS sequence"/>
</dbReference>
<organism evidence="3 4">
    <name type="scientific">Benzoatithermus flavus</name>
    <dbReference type="NCBI Taxonomy" id="3108223"/>
    <lineage>
        <taxon>Bacteria</taxon>
        <taxon>Pseudomonadati</taxon>
        <taxon>Pseudomonadota</taxon>
        <taxon>Alphaproteobacteria</taxon>
        <taxon>Geminicoccales</taxon>
        <taxon>Geminicoccaceae</taxon>
        <taxon>Benzoatithermus</taxon>
    </lineage>
</organism>
<dbReference type="RefSeq" id="WP_418161899.1">
    <property type="nucleotide sequence ID" value="NZ_JBBLZC010000042.1"/>
</dbReference>
<evidence type="ECO:0000259" key="2">
    <source>
        <dbReference type="Pfam" id="PF13579"/>
    </source>
</evidence>
<feature type="domain" description="Glycosyltransferase subfamily 4-like N-terminal" evidence="2">
    <location>
        <begin position="17"/>
        <end position="175"/>
    </location>
</feature>
<sequence length="390" mass="41263">MRIALITAQLSFRRMAGVWSTVTALAEALCHGAVDCRVLGLADPAAAEPPLAALPFPATACRVRGPSAFGYAPDLLPALAATDPDLVHLHGLWTFPSLVARRWSEARRRPRLVSVHGMLEPWALRRSAWKKRLARLLYEDRNLAGAACLHAANLAELRAIRALGLRNPVAVVPNGVALPAADRAPPPPAWRRELPEGAKALLFLGRLHPKKGLFELVEGWGRLRPAERGGWHLVVAGWDEAGLVSRLAARAAALGIADRVRFVGPQLGAAKAASFAHADGFVLPSFSEGMPVAVLEAWAHGLPVVMTPACNLGVGFAAGAALATEPEPAALARTLAAFAALPAARRRAMGAAGRRLVAERFTWERAAAAMRAVYGWLLSGGTPPSCVTIG</sequence>
<dbReference type="Pfam" id="PF00534">
    <property type="entry name" value="Glycos_transf_1"/>
    <property type="match status" value="1"/>
</dbReference>
<accession>A0ABU8XYR7</accession>
<dbReference type="InterPro" id="IPR001296">
    <property type="entry name" value="Glyco_trans_1"/>
</dbReference>
<evidence type="ECO:0000313" key="4">
    <source>
        <dbReference type="Proteomes" id="UP001375743"/>
    </source>
</evidence>
<comment type="caution">
    <text evidence="3">The sequence shown here is derived from an EMBL/GenBank/DDBJ whole genome shotgun (WGS) entry which is preliminary data.</text>
</comment>
<evidence type="ECO:0000259" key="1">
    <source>
        <dbReference type="Pfam" id="PF00534"/>
    </source>
</evidence>